<dbReference type="GO" id="GO:0005815">
    <property type="term" value="C:microtubule organizing center"/>
    <property type="evidence" value="ECO:0007669"/>
    <property type="project" value="TreeGrafter"/>
</dbReference>
<dbReference type="InterPro" id="IPR011044">
    <property type="entry name" value="Quino_amine_DH_bsu"/>
</dbReference>
<dbReference type="Proteomes" id="UP000324629">
    <property type="component" value="Unassembled WGS sequence"/>
</dbReference>
<sequence length="666" mass="74055">SNFCAWKLIELHQRGGTGLTSVAAAMNFSEPVRTAAGLVSFSPDSLYVASVSQHKISVRLSKTLQVCQLYNCVDVIYSFAWSPDSLFLLCVLKKRGLVQVRCVISFGVIYFEQVLSIENPDWVCKVDEGSAGVLSAEWAPDSRHFLTTTEFHLRITVWSLSEVSVSYLKYVKACTNNLAFSPGGRYLALLERRDYRDHLSLFDCQKDWSLIRNTQLHTQDAAGLLWSPDGRYIVVWDECLHYRITVHGMDGRCLYSYCAYEPGQDLLGVKSVCWSPTGQLLAIGSYDQKCRILNHLNWACLATLTHPVDKSINPFLGLSPTGRVLLADSDSCQDDEAPSYRPHRIDAYEERRLGDTDTMTGPITTNSAACQSGVAYCLVNKPIMIQSIRVDPKVPFPKIGIGLMSFSTDGRFLAARNDNAPHVIWIWSVDHRLSLFSLLVHTSGPVSSFAWDSSSPARLALCTGSDCVFMWTPQGCLAVQTPTHFNFSVTSLAWLPSGDALLLKSDSQFCLCYLDSEDETGNLSRPLWKPPRHTTYRSELLVNVDSPLPTGTFGLGDVSHHESVLEDSISDCPNWLRQRAANQHDGRCIRQTGNSVGRRVRPTTHDNDRAKSISQPCHRLPNRDLPVVSTTTSRQAWNAPLRVAHGLSKSQDAKSAMSVGRTKQTL</sequence>
<evidence type="ECO:0000256" key="3">
    <source>
        <dbReference type="ARBA" id="ARBA00022917"/>
    </source>
</evidence>
<feature type="non-terminal residue" evidence="6">
    <location>
        <position position="1"/>
    </location>
</feature>
<dbReference type="PANTHER" id="PTHR16220">
    <property type="entry name" value="WD REPEAT PROTEIN 8-RELATED"/>
    <property type="match status" value="1"/>
</dbReference>
<feature type="domain" description="Translation initiation factor beta propellor-like" evidence="5">
    <location>
        <begin position="133"/>
        <end position="235"/>
    </location>
</feature>
<keyword evidence="7" id="KW-1185">Reference proteome</keyword>
<dbReference type="Gene3D" id="2.130.10.10">
    <property type="entry name" value="YVTN repeat-like/Quinoprotein amine dehydrogenase"/>
    <property type="match status" value="2"/>
</dbReference>
<comment type="caution">
    <text evidence="6">The sequence shown here is derived from an EMBL/GenBank/DDBJ whole genome shotgun (WGS) entry which is preliminary data.</text>
</comment>
<keyword evidence="3" id="KW-0648">Protein biosynthesis</keyword>
<accession>A0A5J4NN93</accession>
<evidence type="ECO:0000313" key="6">
    <source>
        <dbReference type="EMBL" id="KAA3677012.1"/>
    </source>
</evidence>
<dbReference type="Pfam" id="PF08662">
    <property type="entry name" value="eIF2A"/>
    <property type="match status" value="1"/>
</dbReference>
<evidence type="ECO:0000256" key="4">
    <source>
        <dbReference type="SAM" id="MobiDB-lite"/>
    </source>
</evidence>
<evidence type="ECO:0000259" key="5">
    <source>
        <dbReference type="Pfam" id="PF08662"/>
    </source>
</evidence>
<dbReference type="PANTHER" id="PTHR16220:SF0">
    <property type="entry name" value="WD REPEAT-CONTAINING PROTEIN WRAP73"/>
    <property type="match status" value="1"/>
</dbReference>
<dbReference type="SUPFAM" id="SSF50969">
    <property type="entry name" value="YVTN repeat-like/Quinoprotein amine dehydrogenase"/>
    <property type="match status" value="1"/>
</dbReference>
<dbReference type="SMART" id="SM00320">
    <property type="entry name" value="WD40"/>
    <property type="match status" value="4"/>
</dbReference>
<gene>
    <name evidence="6" type="ORF">DEA37_0000860</name>
</gene>
<evidence type="ECO:0000256" key="2">
    <source>
        <dbReference type="ARBA" id="ARBA00022574"/>
    </source>
</evidence>
<proteinExistence type="predicted"/>
<protein>
    <recommendedName>
        <fullName evidence="5">Translation initiation factor beta propellor-like domain-containing protein</fullName>
    </recommendedName>
</protein>
<feature type="region of interest" description="Disordered" evidence="4">
    <location>
        <begin position="646"/>
        <end position="666"/>
    </location>
</feature>
<dbReference type="EMBL" id="QNGE01001704">
    <property type="protein sequence ID" value="KAA3677012.1"/>
    <property type="molecule type" value="Genomic_DNA"/>
</dbReference>
<dbReference type="GO" id="GO:1990811">
    <property type="term" value="C:MWP complex"/>
    <property type="evidence" value="ECO:0007669"/>
    <property type="project" value="TreeGrafter"/>
</dbReference>
<dbReference type="GO" id="GO:0003743">
    <property type="term" value="F:translation initiation factor activity"/>
    <property type="evidence" value="ECO:0007669"/>
    <property type="project" value="UniProtKB-KW"/>
</dbReference>
<dbReference type="AlphaFoldDB" id="A0A5J4NN93"/>
<dbReference type="InterPro" id="IPR052778">
    <property type="entry name" value="Centrosome-WD_assoc"/>
</dbReference>
<evidence type="ECO:0000256" key="1">
    <source>
        <dbReference type="ARBA" id="ARBA00022540"/>
    </source>
</evidence>
<evidence type="ECO:0000313" key="7">
    <source>
        <dbReference type="Proteomes" id="UP000324629"/>
    </source>
</evidence>
<dbReference type="InterPro" id="IPR015943">
    <property type="entry name" value="WD40/YVTN_repeat-like_dom_sf"/>
</dbReference>
<keyword evidence="2" id="KW-0853">WD repeat</keyword>
<dbReference type="Pfam" id="PF00400">
    <property type="entry name" value="WD40"/>
    <property type="match status" value="1"/>
</dbReference>
<name>A0A5J4NN93_9TREM</name>
<dbReference type="InterPro" id="IPR001680">
    <property type="entry name" value="WD40_rpt"/>
</dbReference>
<dbReference type="InterPro" id="IPR013979">
    <property type="entry name" value="TIF_beta_prop-like"/>
</dbReference>
<dbReference type="SUPFAM" id="SSF117289">
    <property type="entry name" value="Nucleoporin domain"/>
    <property type="match status" value="1"/>
</dbReference>
<feature type="region of interest" description="Disordered" evidence="4">
    <location>
        <begin position="597"/>
        <end position="623"/>
    </location>
</feature>
<keyword evidence="1" id="KW-0396">Initiation factor</keyword>
<organism evidence="6 7">
    <name type="scientific">Paragonimus westermani</name>
    <dbReference type="NCBI Taxonomy" id="34504"/>
    <lineage>
        <taxon>Eukaryota</taxon>
        <taxon>Metazoa</taxon>
        <taxon>Spiralia</taxon>
        <taxon>Lophotrochozoa</taxon>
        <taxon>Platyhelminthes</taxon>
        <taxon>Trematoda</taxon>
        <taxon>Digenea</taxon>
        <taxon>Plagiorchiida</taxon>
        <taxon>Troglotremata</taxon>
        <taxon>Troglotrematidae</taxon>
        <taxon>Paragonimus</taxon>
    </lineage>
</organism>
<reference evidence="6 7" key="1">
    <citation type="journal article" date="2019" name="Gigascience">
        <title>Whole-genome sequence of the oriental lung fluke Paragonimus westermani.</title>
        <authorList>
            <person name="Oey H."/>
            <person name="Zakrzewski M."/>
            <person name="Narain K."/>
            <person name="Devi K.R."/>
            <person name="Agatsuma T."/>
            <person name="Nawaratna S."/>
            <person name="Gobert G.N."/>
            <person name="Jones M.K."/>
            <person name="Ragan M.A."/>
            <person name="McManus D.P."/>
            <person name="Krause L."/>
        </authorList>
    </citation>
    <scope>NUCLEOTIDE SEQUENCE [LARGE SCALE GENOMIC DNA]</scope>
    <source>
        <strain evidence="6 7">IND2009</strain>
    </source>
</reference>